<dbReference type="InterPro" id="IPR011422">
    <property type="entry name" value="BRAP2/ETP1_RRM"/>
</dbReference>
<dbReference type="PANTHER" id="PTHR24007">
    <property type="entry name" value="BRCA1-ASSOCIATED PROTEIN"/>
    <property type="match status" value="1"/>
</dbReference>
<evidence type="ECO:0000256" key="2">
    <source>
        <dbReference type="SAM" id="MobiDB-lite"/>
    </source>
</evidence>
<proteinExistence type="predicted"/>
<protein>
    <recommendedName>
        <fullName evidence="3">BRCA1-associated 2/ETP1 RRM domain-containing protein</fullName>
    </recommendedName>
</protein>
<dbReference type="Proteomes" id="UP000007752">
    <property type="component" value="Chromosome 2"/>
</dbReference>
<name>B9F3P6_ORYSJ</name>
<reference evidence="4" key="1">
    <citation type="journal article" date="2005" name="PLoS Biol.">
        <title>The genomes of Oryza sativa: a history of duplications.</title>
        <authorList>
            <person name="Yu J."/>
            <person name="Wang J."/>
            <person name="Lin W."/>
            <person name="Li S."/>
            <person name="Li H."/>
            <person name="Zhou J."/>
            <person name="Ni P."/>
            <person name="Dong W."/>
            <person name="Hu S."/>
            <person name="Zeng C."/>
            <person name="Zhang J."/>
            <person name="Zhang Y."/>
            <person name="Li R."/>
            <person name="Xu Z."/>
            <person name="Li S."/>
            <person name="Li X."/>
            <person name="Zheng H."/>
            <person name="Cong L."/>
            <person name="Lin L."/>
            <person name="Yin J."/>
            <person name="Geng J."/>
            <person name="Li G."/>
            <person name="Shi J."/>
            <person name="Liu J."/>
            <person name="Lv H."/>
            <person name="Li J."/>
            <person name="Wang J."/>
            <person name="Deng Y."/>
            <person name="Ran L."/>
            <person name="Shi X."/>
            <person name="Wang X."/>
            <person name="Wu Q."/>
            <person name="Li C."/>
            <person name="Ren X."/>
            <person name="Wang J."/>
            <person name="Wang X."/>
            <person name="Li D."/>
            <person name="Liu D."/>
            <person name="Zhang X."/>
            <person name="Ji Z."/>
            <person name="Zhao W."/>
            <person name="Sun Y."/>
            <person name="Zhang Z."/>
            <person name="Bao J."/>
            <person name="Han Y."/>
            <person name="Dong L."/>
            <person name="Ji J."/>
            <person name="Chen P."/>
            <person name="Wu S."/>
            <person name="Liu J."/>
            <person name="Xiao Y."/>
            <person name="Bu D."/>
            <person name="Tan J."/>
            <person name="Yang L."/>
            <person name="Ye C."/>
            <person name="Zhang J."/>
            <person name="Xu J."/>
            <person name="Zhou Y."/>
            <person name="Yu Y."/>
            <person name="Zhang B."/>
            <person name="Zhuang S."/>
            <person name="Wei H."/>
            <person name="Liu B."/>
            <person name="Lei M."/>
            <person name="Yu H."/>
            <person name="Li Y."/>
            <person name="Xu H."/>
            <person name="Wei S."/>
            <person name="He X."/>
            <person name="Fang L."/>
            <person name="Zhang Z."/>
            <person name="Zhang Y."/>
            <person name="Huang X."/>
            <person name="Su Z."/>
            <person name="Tong W."/>
            <person name="Li J."/>
            <person name="Tong Z."/>
            <person name="Li S."/>
            <person name="Ye J."/>
            <person name="Wang L."/>
            <person name="Fang L."/>
            <person name="Lei T."/>
            <person name="Chen C."/>
            <person name="Chen H."/>
            <person name="Xu Z."/>
            <person name="Li H."/>
            <person name="Huang H."/>
            <person name="Zhang F."/>
            <person name="Xu H."/>
            <person name="Li N."/>
            <person name="Zhao C."/>
            <person name="Li S."/>
            <person name="Dong L."/>
            <person name="Huang Y."/>
            <person name="Li L."/>
            <person name="Xi Y."/>
            <person name="Qi Q."/>
            <person name="Li W."/>
            <person name="Zhang B."/>
            <person name="Hu W."/>
            <person name="Zhang Y."/>
            <person name="Tian X."/>
            <person name="Jiao Y."/>
            <person name="Liang X."/>
            <person name="Jin J."/>
            <person name="Gao L."/>
            <person name="Zheng W."/>
            <person name="Hao B."/>
            <person name="Liu S."/>
            <person name="Wang W."/>
            <person name="Yuan L."/>
            <person name="Cao M."/>
            <person name="McDermott J."/>
            <person name="Samudrala R."/>
            <person name="Wang J."/>
            <person name="Wong G.K."/>
            <person name="Yang H."/>
        </authorList>
    </citation>
    <scope>NUCLEOTIDE SEQUENCE [LARGE SCALE GENOMIC DNA]</scope>
</reference>
<gene>
    <name evidence="4" type="ORF">OsJ_05642</name>
</gene>
<feature type="region of interest" description="Disordered" evidence="2">
    <location>
        <begin position="1"/>
        <end position="30"/>
    </location>
</feature>
<keyword evidence="1" id="KW-0175">Coiled coil</keyword>
<dbReference type="AlphaFoldDB" id="B9F3P6"/>
<dbReference type="EMBL" id="CM000139">
    <property type="protein sequence ID" value="EEE56448.1"/>
    <property type="molecule type" value="Genomic_DNA"/>
</dbReference>
<feature type="compositionally biased region" description="Polar residues" evidence="2">
    <location>
        <begin position="334"/>
        <end position="350"/>
    </location>
</feature>
<organism evidence="4">
    <name type="scientific">Oryza sativa subsp. japonica</name>
    <name type="common">Rice</name>
    <dbReference type="NCBI Taxonomy" id="39947"/>
    <lineage>
        <taxon>Eukaryota</taxon>
        <taxon>Viridiplantae</taxon>
        <taxon>Streptophyta</taxon>
        <taxon>Embryophyta</taxon>
        <taxon>Tracheophyta</taxon>
        <taxon>Spermatophyta</taxon>
        <taxon>Magnoliopsida</taxon>
        <taxon>Liliopsida</taxon>
        <taxon>Poales</taxon>
        <taxon>Poaceae</taxon>
        <taxon>BOP clade</taxon>
        <taxon>Oryzoideae</taxon>
        <taxon>Oryzeae</taxon>
        <taxon>Oryzinae</taxon>
        <taxon>Oryza</taxon>
        <taxon>Oryza sativa</taxon>
    </lineage>
</organism>
<accession>B9F3P6</accession>
<reference evidence="4" key="2">
    <citation type="submission" date="2008-12" db="EMBL/GenBank/DDBJ databases">
        <title>Improved gene annotation of the rice (Oryza sativa) genomes.</title>
        <authorList>
            <person name="Wang J."/>
            <person name="Li R."/>
            <person name="Fan W."/>
            <person name="Huang Q."/>
            <person name="Zhang J."/>
            <person name="Zhou Y."/>
            <person name="Hu Y."/>
            <person name="Zi S."/>
            <person name="Li J."/>
            <person name="Ni P."/>
            <person name="Zheng H."/>
            <person name="Zhang Y."/>
            <person name="Zhao M."/>
            <person name="Hao Q."/>
            <person name="McDermott J."/>
            <person name="Samudrala R."/>
            <person name="Kristiansen K."/>
            <person name="Wong G.K.-S."/>
        </authorList>
    </citation>
    <scope>NUCLEOTIDE SEQUENCE</scope>
</reference>
<evidence type="ECO:0000313" key="4">
    <source>
        <dbReference type="EMBL" id="EEE56448.1"/>
    </source>
</evidence>
<feature type="compositionally biased region" description="Low complexity" evidence="2">
    <location>
        <begin position="1"/>
        <end position="27"/>
    </location>
</feature>
<sequence length="366" mass="40749">MATSGGEDPSGSASSSASALDSLPFSSGNPRIEETRGVVLLHPEPPAASSSSLLPVGRKPRVCVPGVPNHLTYADFGRFCASWASNILETRIIRIDGVEDQYGVLIKFDTQSFTDSFYMSFNGNRFSSLEGNVCRVRFVEDVHYTQLIEHAHSSVTSSAEQPTCPNDLTKILEAFLQQYATILSTIRACQSGQTLRAQNKSMCVYRKCCAGLQIVEEYNDLVTSQLEKQRNYYESLLLEVKEDNEKEIAAATEKAVGIKVQKLQAKLDKCMEETGFLNDIHENLVKNMEMWRERIQKVKEREQAAIRLKDEKIEKLEEELRDLIAHFERQNTVAEASESMSSDINGSTILSVPSESSASSNSSIRN</sequence>
<feature type="domain" description="BRCA1-associated 2/ETP1 RRM" evidence="3">
    <location>
        <begin position="55"/>
        <end position="151"/>
    </location>
</feature>
<evidence type="ECO:0000256" key="1">
    <source>
        <dbReference type="SAM" id="Coils"/>
    </source>
</evidence>
<evidence type="ECO:0000259" key="3">
    <source>
        <dbReference type="Pfam" id="PF07576"/>
    </source>
</evidence>
<dbReference type="PANTHER" id="PTHR24007:SF7">
    <property type="entry name" value="BRCA1-ASSOCIATED PROTEIN"/>
    <property type="match status" value="1"/>
</dbReference>
<feature type="region of interest" description="Disordered" evidence="2">
    <location>
        <begin position="334"/>
        <end position="366"/>
    </location>
</feature>
<feature type="coiled-coil region" evidence="1">
    <location>
        <begin position="281"/>
        <end position="333"/>
    </location>
</feature>
<feature type="compositionally biased region" description="Low complexity" evidence="2">
    <location>
        <begin position="351"/>
        <end position="366"/>
    </location>
</feature>
<dbReference type="Pfam" id="PF07576">
    <property type="entry name" value="BRAP2"/>
    <property type="match status" value="1"/>
</dbReference>